<gene>
    <name evidence="1" type="ORF">TSPGSL018_3540</name>
</gene>
<evidence type="ECO:0000313" key="1">
    <source>
        <dbReference type="EMBL" id="JAC83359.1"/>
    </source>
</evidence>
<dbReference type="EMBL" id="GBEZ01001631">
    <property type="protein sequence ID" value="JAC83359.1"/>
    <property type="molecule type" value="Transcribed_RNA"/>
</dbReference>
<organism evidence="1">
    <name type="scientific">Tetraselmis sp. GSL018</name>
    <dbReference type="NCBI Taxonomy" id="582737"/>
    <lineage>
        <taxon>Eukaryota</taxon>
        <taxon>Viridiplantae</taxon>
        <taxon>Chlorophyta</taxon>
        <taxon>core chlorophytes</taxon>
        <taxon>Chlorodendrophyceae</taxon>
        <taxon>Chlorodendrales</taxon>
        <taxon>Chlorodendraceae</taxon>
        <taxon>Tetraselmis</taxon>
    </lineage>
</organism>
<reference evidence="1" key="1">
    <citation type="submission" date="2014-05" db="EMBL/GenBank/DDBJ databases">
        <title>The transcriptome of the halophilic microalga Tetraselmis sp. GSL018 isolated from the Great Salt Lake, Utah.</title>
        <authorList>
            <person name="Jinkerson R.E."/>
            <person name="D'Adamo S."/>
            <person name="Posewitz M.C."/>
        </authorList>
    </citation>
    <scope>NUCLEOTIDE SEQUENCE</scope>
    <source>
        <strain evidence="1">GSL018</strain>
    </source>
</reference>
<proteinExistence type="predicted"/>
<protein>
    <submittedName>
        <fullName evidence="1">Uncharacterized protein</fullName>
    </submittedName>
</protein>
<sequence>HKQSCRNFEVSLMKNTQITEYDIANMAGNPYSVYGKGSVQQSSV</sequence>
<dbReference type="AlphaFoldDB" id="A0A061SJY3"/>
<accession>A0A061SJY3</accession>
<name>A0A061SJY3_9CHLO</name>
<feature type="non-terminal residue" evidence="1">
    <location>
        <position position="1"/>
    </location>
</feature>